<keyword evidence="1" id="KW-0808">Transferase</keyword>
<dbReference type="Gene3D" id="3.40.367.20">
    <property type="match status" value="1"/>
</dbReference>
<name>A0ABX2IWJ6_9RHOB</name>
<sequence>MKSSKDMSLVADIGGTNTRVALVHENTVRQDSIKRFRNAEFSNLEVILKTYLDGHRVDVDAVCLAVAGPVQENRAQMTNLDWDIECQSIKAATNAYDVTILNDLQAQGHALDQLPADQLYQIAPGKSQHDGPKLVVGVGTGFNAALVVETEKGVVALASECGHIQLPAATDDQLALFKFIQADHGFCSVEDAVSGRGLVNIYRWMAQGTANPDVTAKEIVEACDAGHKNPQAAAGKLFCKLLGHITGDLALTQLPHGGLYFVGGVARAFTSHLIQFGFYDAFKDKGRFSEFMSHFQIFIVHDDFAALNGAASYLSKR</sequence>
<comment type="caution">
    <text evidence="4">The sequence shown here is derived from an EMBL/GenBank/DDBJ whole genome shotgun (WGS) entry which is preliminary data.</text>
</comment>
<dbReference type="Gene3D" id="3.30.420.40">
    <property type="match status" value="1"/>
</dbReference>
<evidence type="ECO:0000256" key="3">
    <source>
        <dbReference type="RuleBase" id="RU004046"/>
    </source>
</evidence>
<evidence type="ECO:0000313" key="5">
    <source>
        <dbReference type="Proteomes" id="UP000777935"/>
    </source>
</evidence>
<dbReference type="Pfam" id="PF02685">
    <property type="entry name" value="Glucokinase"/>
    <property type="match status" value="1"/>
</dbReference>
<dbReference type="PANTHER" id="PTHR47690">
    <property type="entry name" value="GLUCOKINASE"/>
    <property type="match status" value="1"/>
</dbReference>
<evidence type="ECO:0000256" key="2">
    <source>
        <dbReference type="ARBA" id="ARBA00022777"/>
    </source>
</evidence>
<dbReference type="InterPro" id="IPR043129">
    <property type="entry name" value="ATPase_NBD"/>
</dbReference>
<proteinExistence type="inferred from homology"/>
<dbReference type="InterPro" id="IPR050201">
    <property type="entry name" value="Bacterial_glucokinase"/>
</dbReference>
<comment type="similarity">
    <text evidence="3">Belongs to the bacterial glucokinase family.</text>
</comment>
<evidence type="ECO:0000313" key="4">
    <source>
        <dbReference type="EMBL" id="NSX55480.1"/>
    </source>
</evidence>
<dbReference type="CDD" id="cd24008">
    <property type="entry name" value="ASKHA_NBD_GLK"/>
    <property type="match status" value="1"/>
</dbReference>
<dbReference type="SUPFAM" id="SSF53067">
    <property type="entry name" value="Actin-like ATPase domain"/>
    <property type="match status" value="1"/>
</dbReference>
<accession>A0ABX2IWJ6</accession>
<organism evidence="4 5">
    <name type="scientific">Parasulfitobacter algicola</name>
    <dbReference type="NCBI Taxonomy" id="2614809"/>
    <lineage>
        <taxon>Bacteria</taxon>
        <taxon>Pseudomonadati</taxon>
        <taxon>Pseudomonadota</taxon>
        <taxon>Alphaproteobacteria</taxon>
        <taxon>Rhodobacterales</taxon>
        <taxon>Roseobacteraceae</taxon>
        <taxon>Parasulfitobacter</taxon>
    </lineage>
</organism>
<dbReference type="Proteomes" id="UP000777935">
    <property type="component" value="Unassembled WGS sequence"/>
</dbReference>
<dbReference type="PANTHER" id="PTHR47690:SF1">
    <property type="entry name" value="GLUCOKINASE"/>
    <property type="match status" value="1"/>
</dbReference>
<protein>
    <submittedName>
        <fullName evidence="4">Glucokinase</fullName>
    </submittedName>
</protein>
<dbReference type="RefSeq" id="WP_174138516.1">
    <property type="nucleotide sequence ID" value="NZ_JABUFE010000006.1"/>
</dbReference>
<reference evidence="4 5" key="1">
    <citation type="submission" date="2020-06" db="EMBL/GenBank/DDBJ databases">
        <title>Sulfitobacter algicola sp. nov., isolated from green algae.</title>
        <authorList>
            <person name="Wang C."/>
        </authorList>
    </citation>
    <scope>NUCLEOTIDE SEQUENCE [LARGE SCALE GENOMIC DNA]</scope>
    <source>
        <strain evidence="4 5">1151</strain>
    </source>
</reference>
<keyword evidence="5" id="KW-1185">Reference proteome</keyword>
<dbReference type="InterPro" id="IPR003836">
    <property type="entry name" value="Glucokinase"/>
</dbReference>
<dbReference type="EMBL" id="JABUFE010000006">
    <property type="protein sequence ID" value="NSX55480.1"/>
    <property type="molecule type" value="Genomic_DNA"/>
</dbReference>
<gene>
    <name evidence="4" type="ORF">HRQ87_11755</name>
</gene>
<keyword evidence="2" id="KW-0418">Kinase</keyword>
<evidence type="ECO:0000256" key="1">
    <source>
        <dbReference type="ARBA" id="ARBA00022679"/>
    </source>
</evidence>